<gene>
    <name evidence="2" type="ORF">DAT39_005746</name>
</gene>
<feature type="non-terminal residue" evidence="2">
    <location>
        <position position="1"/>
    </location>
</feature>
<proteinExistence type="predicted"/>
<organism evidence="2 3">
    <name type="scientific">Clarias magur</name>
    <name type="common">Asian catfish</name>
    <name type="synonym">Macropteronotus magur</name>
    <dbReference type="NCBI Taxonomy" id="1594786"/>
    <lineage>
        <taxon>Eukaryota</taxon>
        <taxon>Metazoa</taxon>
        <taxon>Chordata</taxon>
        <taxon>Craniata</taxon>
        <taxon>Vertebrata</taxon>
        <taxon>Euteleostomi</taxon>
        <taxon>Actinopterygii</taxon>
        <taxon>Neopterygii</taxon>
        <taxon>Teleostei</taxon>
        <taxon>Ostariophysi</taxon>
        <taxon>Siluriformes</taxon>
        <taxon>Clariidae</taxon>
        <taxon>Clarias</taxon>
    </lineage>
</organism>
<dbReference type="EMBL" id="QNUK01000055">
    <property type="protein sequence ID" value="KAF5904564.1"/>
    <property type="molecule type" value="Genomic_DNA"/>
</dbReference>
<dbReference type="AlphaFoldDB" id="A0A8J4U4Z0"/>
<keyword evidence="3" id="KW-1185">Reference proteome</keyword>
<reference evidence="2" key="1">
    <citation type="submission" date="2020-07" db="EMBL/GenBank/DDBJ databases">
        <title>Clarias magur genome sequencing, assembly and annotation.</title>
        <authorList>
            <person name="Kushwaha B."/>
            <person name="Kumar R."/>
            <person name="Das P."/>
            <person name="Joshi C.G."/>
            <person name="Kumar D."/>
            <person name="Nagpure N.S."/>
            <person name="Pandey M."/>
            <person name="Agarwal S."/>
            <person name="Srivastava S."/>
            <person name="Singh M."/>
            <person name="Sahoo L."/>
            <person name="Jayasankar P."/>
            <person name="Meher P.K."/>
            <person name="Koringa P.G."/>
            <person name="Iquebal M.A."/>
            <person name="Das S.P."/>
            <person name="Bit A."/>
            <person name="Patnaik S."/>
            <person name="Patel N."/>
            <person name="Shah T.M."/>
            <person name="Hinsu A."/>
            <person name="Jena J.K."/>
        </authorList>
    </citation>
    <scope>NUCLEOTIDE SEQUENCE</scope>
    <source>
        <strain evidence="2">CIFAMagur01</strain>
        <tissue evidence="2">Testis</tissue>
    </source>
</reference>
<dbReference type="Proteomes" id="UP000727407">
    <property type="component" value="Unassembled WGS sequence"/>
</dbReference>
<feature type="region of interest" description="Disordered" evidence="1">
    <location>
        <begin position="27"/>
        <end position="48"/>
    </location>
</feature>
<evidence type="ECO:0000313" key="3">
    <source>
        <dbReference type="Proteomes" id="UP000727407"/>
    </source>
</evidence>
<comment type="caution">
    <text evidence="2">The sequence shown here is derived from an EMBL/GenBank/DDBJ whole genome shotgun (WGS) entry which is preliminary data.</text>
</comment>
<evidence type="ECO:0000313" key="2">
    <source>
        <dbReference type="EMBL" id="KAF5904564.1"/>
    </source>
</evidence>
<sequence length="84" mass="9345">LGQMACGRIPAALSLSSIWVPFQVGSKADEHHKKHPHQSAQQYGHSGKNAEVLLKPQSGEDSFLCYRAKVAVCVTFRRNEPREE</sequence>
<name>A0A8J4U4Z0_CLAMG</name>
<evidence type="ECO:0000256" key="1">
    <source>
        <dbReference type="SAM" id="MobiDB-lite"/>
    </source>
</evidence>
<protein>
    <submittedName>
        <fullName evidence="2">Uncharacterized protein</fullName>
    </submittedName>
</protein>
<accession>A0A8J4U4Z0</accession>